<protein>
    <submittedName>
        <fullName evidence="1">Uncharacterized protein</fullName>
    </submittedName>
</protein>
<organism evidence="1 2">
    <name type="scientific">Janthinobacterium agaricidamnosum NBRC 102515 = DSM 9628</name>
    <dbReference type="NCBI Taxonomy" id="1349767"/>
    <lineage>
        <taxon>Bacteria</taxon>
        <taxon>Pseudomonadati</taxon>
        <taxon>Pseudomonadota</taxon>
        <taxon>Betaproteobacteria</taxon>
        <taxon>Burkholderiales</taxon>
        <taxon>Oxalobacteraceae</taxon>
        <taxon>Janthinobacterium</taxon>
    </lineage>
</organism>
<proteinExistence type="predicted"/>
<dbReference type="EMBL" id="HG322949">
    <property type="protein sequence ID" value="CDG86151.1"/>
    <property type="molecule type" value="Genomic_DNA"/>
</dbReference>
<reference evidence="1 2" key="1">
    <citation type="journal article" date="2015" name="Genome Announc.">
        <title>Genome Sequence of Mushroom Soft-Rot Pathogen Janthinobacterium agaricidamnosum.</title>
        <authorList>
            <person name="Graupner K."/>
            <person name="Lackner G."/>
            <person name="Hertweck C."/>
        </authorList>
    </citation>
    <scope>NUCLEOTIDE SEQUENCE [LARGE SCALE GENOMIC DNA]</scope>
    <source>
        <strain evidence="2">NBRC 102515 / DSM 9628</strain>
    </source>
</reference>
<name>W0VDY8_9BURK</name>
<sequence length="184" mass="19773">MLVAVGLVGWLTVAQVAAWVWPDSGKHSATNRAAEVMARLLSGRLLMRRKSGTGVWGYLLTNTGAARANAAYEEDAFRAGYDLSMLDTYRQAAIVGYLLTQAADVKLGPAGVRGGVRCGLVESALAEADALTWSPELCAWRAALLVRNLHPEVLAKARRVRAAAGHFQLLGPPHLVQQFGRAMH</sequence>
<evidence type="ECO:0000313" key="2">
    <source>
        <dbReference type="Proteomes" id="UP000027604"/>
    </source>
</evidence>
<dbReference type="HOGENOM" id="CLU_1466340_0_0_4"/>
<evidence type="ECO:0000313" key="1">
    <source>
        <dbReference type="EMBL" id="CDG86151.1"/>
    </source>
</evidence>
<dbReference type="AlphaFoldDB" id="W0VDY8"/>
<dbReference type="PATRIC" id="fig|1349767.4.peg.2637"/>
<keyword evidence="2" id="KW-1185">Reference proteome</keyword>
<accession>W0VDY8</accession>
<gene>
    <name evidence="1" type="ORF">GJA_5564</name>
</gene>
<dbReference type="KEGG" id="jag:GJA_5564"/>
<dbReference type="Proteomes" id="UP000027604">
    <property type="component" value="Chromosome I"/>
</dbReference>